<evidence type="ECO:0000313" key="3">
    <source>
        <dbReference type="Proteomes" id="UP000002534"/>
    </source>
</evidence>
<dbReference type="InterPro" id="IPR021778">
    <property type="entry name" value="Se/S_carrier-like"/>
</dbReference>
<accession>Q3A7S9</accession>
<reference evidence="2 3" key="2">
    <citation type="journal article" date="2012" name="BMC Genomics">
        <title>The genome of Pelobacter carbinolicus reveals surprising metabolic capabilities and physiological features.</title>
        <authorList>
            <person name="Aklujkar M."/>
            <person name="Haveman S.A."/>
            <person name="Didonato R.Jr."/>
            <person name="Chertkov O."/>
            <person name="Han C.S."/>
            <person name="Land M.L."/>
            <person name="Brown P."/>
            <person name="Lovley D.R."/>
        </authorList>
    </citation>
    <scope>NUCLEOTIDE SEQUENCE [LARGE SCALE GENOMIC DNA]</scope>
    <source>
        <strain evidence="3">DSM 2380 / NBRC 103641 / GraBd1</strain>
    </source>
</reference>
<evidence type="ECO:0000313" key="2">
    <source>
        <dbReference type="EMBL" id="ABA87565.1"/>
    </source>
</evidence>
<dbReference type="Proteomes" id="UP000002534">
    <property type="component" value="Chromosome"/>
</dbReference>
<dbReference type="AlphaFoldDB" id="Q3A7S9"/>
<reference evidence="3" key="1">
    <citation type="submission" date="2005-10" db="EMBL/GenBank/DDBJ databases">
        <title>Complete sequence of Pelobacter carbinolicus DSM 2380.</title>
        <authorList>
            <person name="Copeland A."/>
            <person name="Lucas S."/>
            <person name="Lapidus A."/>
            <person name="Barry K."/>
            <person name="Detter J.C."/>
            <person name="Glavina T."/>
            <person name="Hammon N."/>
            <person name="Israni S."/>
            <person name="Pitluck S."/>
            <person name="Chertkov O."/>
            <person name="Schmutz J."/>
            <person name="Larimer F."/>
            <person name="Land M."/>
            <person name="Kyrpides N."/>
            <person name="Ivanova N."/>
            <person name="Richardson P."/>
        </authorList>
    </citation>
    <scope>NUCLEOTIDE SEQUENCE [LARGE SCALE GENOMIC DNA]</scope>
    <source>
        <strain evidence="3">DSM 2380 / NBRC 103641 / GraBd1</strain>
    </source>
</reference>
<name>Q3A7S9_SYNC1</name>
<dbReference type="Pfam" id="PF11823">
    <property type="entry name" value="Se_S_carrier"/>
    <property type="match status" value="1"/>
</dbReference>
<feature type="domain" description="Putative Se/S carrier protein-like" evidence="1">
    <location>
        <begin position="7"/>
        <end position="74"/>
    </location>
</feature>
<dbReference type="OrthoDB" id="9811492at2"/>
<evidence type="ECO:0000259" key="1">
    <source>
        <dbReference type="Pfam" id="PF11823"/>
    </source>
</evidence>
<dbReference type="STRING" id="338963.Pcar_0305"/>
<organism evidence="2 3">
    <name type="scientific">Syntrophotalea carbinolica (strain DSM 2380 / NBRC 103641 / GraBd1)</name>
    <name type="common">Pelobacter carbinolicus</name>
    <dbReference type="NCBI Taxonomy" id="338963"/>
    <lineage>
        <taxon>Bacteria</taxon>
        <taxon>Pseudomonadati</taxon>
        <taxon>Thermodesulfobacteriota</taxon>
        <taxon>Desulfuromonadia</taxon>
        <taxon>Desulfuromonadales</taxon>
        <taxon>Syntrophotaleaceae</taxon>
        <taxon>Syntrophotalea</taxon>
    </lineage>
</organism>
<gene>
    <name evidence="2" type="ordered locus">Pcar_0305</name>
</gene>
<protein>
    <recommendedName>
        <fullName evidence="1">Putative Se/S carrier protein-like domain-containing protein</fullName>
    </recommendedName>
</protein>
<dbReference type="HOGENOM" id="CLU_167443_3_1_7"/>
<dbReference type="RefSeq" id="WP_011339978.1">
    <property type="nucleotide sequence ID" value="NC_007498.2"/>
</dbReference>
<keyword evidence="3" id="KW-1185">Reference proteome</keyword>
<dbReference type="KEGG" id="pca:Pcar_0305"/>
<dbReference type="EMBL" id="CP000142">
    <property type="protein sequence ID" value="ABA87565.1"/>
    <property type="molecule type" value="Genomic_DNA"/>
</dbReference>
<sequence>MKKEGCYVLILPSIHHILKVEKGAKSRSISVELIPTPRQISSDCGMAVELYPEVLERLLAMVTEINVPDWELYRREGGDYQLVREPGATGSQA</sequence>
<proteinExistence type="predicted"/>